<dbReference type="Proteomes" id="UP000542813">
    <property type="component" value="Unassembled WGS sequence"/>
</dbReference>
<name>A0A7W9GMG9_9ACTN</name>
<evidence type="ECO:0000256" key="1">
    <source>
        <dbReference type="SAM" id="MobiDB-lite"/>
    </source>
</evidence>
<proteinExistence type="predicted"/>
<feature type="compositionally biased region" description="Polar residues" evidence="1">
    <location>
        <begin position="48"/>
        <end position="66"/>
    </location>
</feature>
<feature type="region of interest" description="Disordered" evidence="1">
    <location>
        <begin position="1"/>
        <end position="123"/>
    </location>
</feature>
<reference evidence="2 3" key="1">
    <citation type="submission" date="2020-08" db="EMBL/GenBank/DDBJ databases">
        <title>Sequencing the genomes of 1000 actinobacteria strains.</title>
        <authorList>
            <person name="Klenk H.-P."/>
        </authorList>
    </citation>
    <scope>NUCLEOTIDE SEQUENCE [LARGE SCALE GENOMIC DNA]</scope>
    <source>
        <strain evidence="2 3">DSM 102122</strain>
    </source>
</reference>
<dbReference type="RefSeq" id="WP_246400303.1">
    <property type="nucleotide sequence ID" value="NZ_JACHMM010000001.1"/>
</dbReference>
<feature type="compositionally biased region" description="Low complexity" evidence="1">
    <location>
        <begin position="75"/>
        <end position="90"/>
    </location>
</feature>
<gene>
    <name evidence="2" type="ORF">HD601_001049</name>
</gene>
<dbReference type="AlphaFoldDB" id="A0A7W9GMG9"/>
<accession>A0A7W9GMG9</accession>
<sequence length="165" mass="15714">MASSVSPAVATSRPAYWAGVSPATSSTPSACAVAPGAMVSDDGVTVRSPGSTPGTSKASSTVTGSSLVFRKPAARRSGSAGPSSGCGTAPKASGPVVITTGPSSTRPTSTRPVPWSDTSSPSVGTAVDIRAALSSGPVSSGRACASSAAAPATCGDAMEVPESAT</sequence>
<organism evidence="2 3">
    <name type="scientific">Jiangella mangrovi</name>
    <dbReference type="NCBI Taxonomy" id="1524084"/>
    <lineage>
        <taxon>Bacteria</taxon>
        <taxon>Bacillati</taxon>
        <taxon>Actinomycetota</taxon>
        <taxon>Actinomycetes</taxon>
        <taxon>Jiangellales</taxon>
        <taxon>Jiangellaceae</taxon>
        <taxon>Jiangella</taxon>
    </lineage>
</organism>
<feature type="compositionally biased region" description="Low complexity" evidence="1">
    <location>
        <begin position="20"/>
        <end position="35"/>
    </location>
</feature>
<dbReference type="EMBL" id="JACHMM010000001">
    <property type="protein sequence ID" value="MBB5786474.1"/>
    <property type="molecule type" value="Genomic_DNA"/>
</dbReference>
<evidence type="ECO:0000313" key="2">
    <source>
        <dbReference type="EMBL" id="MBB5786474.1"/>
    </source>
</evidence>
<keyword evidence="3" id="KW-1185">Reference proteome</keyword>
<comment type="caution">
    <text evidence="2">The sequence shown here is derived from an EMBL/GenBank/DDBJ whole genome shotgun (WGS) entry which is preliminary data.</text>
</comment>
<protein>
    <submittedName>
        <fullName evidence="2">Uncharacterized protein</fullName>
    </submittedName>
</protein>
<evidence type="ECO:0000313" key="3">
    <source>
        <dbReference type="Proteomes" id="UP000542813"/>
    </source>
</evidence>
<feature type="compositionally biased region" description="Low complexity" evidence="1">
    <location>
        <begin position="99"/>
        <end position="112"/>
    </location>
</feature>